<dbReference type="PANTHER" id="PTHR34213">
    <property type="entry name" value="NUCLEAR TRANSPORT FACTOR 2 (NTF2) FAMILY PROTEIN"/>
    <property type="match status" value="1"/>
</dbReference>
<evidence type="ECO:0000313" key="2">
    <source>
        <dbReference type="Proteomes" id="UP001176521"/>
    </source>
</evidence>
<dbReference type="Proteomes" id="UP001176521">
    <property type="component" value="Unassembled WGS sequence"/>
</dbReference>
<evidence type="ECO:0000313" key="1">
    <source>
        <dbReference type="EMBL" id="KAK0526978.1"/>
    </source>
</evidence>
<accession>A0AAN6G8M2</accession>
<dbReference type="InterPro" id="IPR032710">
    <property type="entry name" value="NTF2-like_dom_sf"/>
</dbReference>
<comment type="caution">
    <text evidence="1">The sequence shown here is derived from an EMBL/GenBank/DDBJ whole genome shotgun (WGS) entry which is preliminary data.</text>
</comment>
<evidence type="ECO:0008006" key="3">
    <source>
        <dbReference type="Google" id="ProtNLM"/>
    </source>
</evidence>
<protein>
    <recommendedName>
        <fullName evidence="3">SnoaL-like domain-containing protein</fullName>
    </recommendedName>
</protein>
<reference evidence="1" key="1">
    <citation type="journal article" date="2023" name="PhytoFront">
        <title>Draft Genome Resources of Seven Strains of Tilletia horrida, Causal Agent of Kernel Smut of Rice.</title>
        <authorList>
            <person name="Khanal S."/>
            <person name="Antony Babu S."/>
            <person name="Zhou X.G."/>
        </authorList>
    </citation>
    <scope>NUCLEOTIDE SEQUENCE</scope>
    <source>
        <strain evidence="1">TX3</strain>
    </source>
</reference>
<dbReference type="EMBL" id="JAPDMQ010000330">
    <property type="protein sequence ID" value="KAK0526978.1"/>
    <property type="molecule type" value="Genomic_DNA"/>
</dbReference>
<gene>
    <name evidence="1" type="ORF">OC842_005014</name>
</gene>
<dbReference type="SUPFAM" id="SSF54427">
    <property type="entry name" value="NTF2-like"/>
    <property type="match status" value="1"/>
</dbReference>
<name>A0AAN6G8M2_9BASI</name>
<proteinExistence type="predicted"/>
<organism evidence="1 2">
    <name type="scientific">Tilletia horrida</name>
    <dbReference type="NCBI Taxonomy" id="155126"/>
    <lineage>
        <taxon>Eukaryota</taxon>
        <taxon>Fungi</taxon>
        <taxon>Dikarya</taxon>
        <taxon>Basidiomycota</taxon>
        <taxon>Ustilaginomycotina</taxon>
        <taxon>Exobasidiomycetes</taxon>
        <taxon>Tilletiales</taxon>
        <taxon>Tilletiaceae</taxon>
        <taxon>Tilletia</taxon>
    </lineage>
</organism>
<dbReference type="AlphaFoldDB" id="A0AAN6G8M2"/>
<sequence length="161" mass="18249">MAAASTLGATSFSALSPRTASLIQDAQALFQAKFSPELFTRSWAPNPVFIDPICYAEGTKQVTAQWAAMKAFSSSKTLQWKLTKDEPNLIEYEQKQEYKTSLFTKVMDSTVVMELDDHGKIKRFEDRWNHKPISNGITYPFRRLNALMMPFISRPPPIPAQ</sequence>
<dbReference type="PANTHER" id="PTHR34213:SF2">
    <property type="entry name" value="NUCLEAR TRANSPORT FACTOR 2 (NTF2) FAMILY PROTEIN"/>
    <property type="match status" value="1"/>
</dbReference>
<keyword evidence="2" id="KW-1185">Reference proteome</keyword>